<evidence type="ECO:0000313" key="1">
    <source>
        <dbReference type="EMBL" id="KAK4278467.1"/>
    </source>
</evidence>
<sequence length="70" mass="7808">MPILTALSFLTTVECNMQEGMEGNPAAGTMKNVSRVLAVLAVPFYHGISKGYILLVDYIKFIFTWVRIRA</sequence>
<protein>
    <submittedName>
        <fullName evidence="1">Uncharacterized protein</fullName>
    </submittedName>
</protein>
<dbReference type="Proteomes" id="UP001293593">
    <property type="component" value="Unassembled WGS sequence"/>
</dbReference>
<comment type="caution">
    <text evidence="1">The sequence shown here is derived from an EMBL/GenBank/DDBJ whole genome shotgun (WGS) entry which is preliminary data.</text>
</comment>
<organism evidence="1 2">
    <name type="scientific">Acacia crassicarpa</name>
    <name type="common">northern wattle</name>
    <dbReference type="NCBI Taxonomy" id="499986"/>
    <lineage>
        <taxon>Eukaryota</taxon>
        <taxon>Viridiplantae</taxon>
        <taxon>Streptophyta</taxon>
        <taxon>Embryophyta</taxon>
        <taxon>Tracheophyta</taxon>
        <taxon>Spermatophyta</taxon>
        <taxon>Magnoliopsida</taxon>
        <taxon>eudicotyledons</taxon>
        <taxon>Gunneridae</taxon>
        <taxon>Pentapetalae</taxon>
        <taxon>rosids</taxon>
        <taxon>fabids</taxon>
        <taxon>Fabales</taxon>
        <taxon>Fabaceae</taxon>
        <taxon>Caesalpinioideae</taxon>
        <taxon>mimosoid clade</taxon>
        <taxon>Acacieae</taxon>
        <taxon>Acacia</taxon>
    </lineage>
</organism>
<name>A0AAE1MWC6_9FABA</name>
<gene>
    <name evidence="1" type="ORF">QN277_016309</name>
</gene>
<proteinExistence type="predicted"/>
<dbReference type="EMBL" id="JAWXYG010000003">
    <property type="protein sequence ID" value="KAK4278467.1"/>
    <property type="molecule type" value="Genomic_DNA"/>
</dbReference>
<keyword evidence="2" id="KW-1185">Reference proteome</keyword>
<accession>A0AAE1MWC6</accession>
<dbReference type="AlphaFoldDB" id="A0AAE1MWC6"/>
<evidence type="ECO:0000313" key="2">
    <source>
        <dbReference type="Proteomes" id="UP001293593"/>
    </source>
</evidence>
<reference evidence="1" key="1">
    <citation type="submission" date="2023-10" db="EMBL/GenBank/DDBJ databases">
        <title>Chromosome-level genome of the transformable northern wattle, Acacia crassicarpa.</title>
        <authorList>
            <person name="Massaro I."/>
            <person name="Sinha N.R."/>
            <person name="Poethig S."/>
            <person name="Leichty A.R."/>
        </authorList>
    </citation>
    <scope>NUCLEOTIDE SEQUENCE</scope>
    <source>
        <strain evidence="1">Acra3RX</strain>
        <tissue evidence="1">Leaf</tissue>
    </source>
</reference>